<evidence type="ECO:0000313" key="9">
    <source>
        <dbReference type="Proteomes" id="UP001244011"/>
    </source>
</evidence>
<evidence type="ECO:0000256" key="6">
    <source>
        <dbReference type="SAM" id="Phobius"/>
    </source>
</evidence>
<name>A0AAJ0FIJ2_9PEZI</name>
<keyword evidence="9" id="KW-1185">Reference proteome</keyword>
<protein>
    <submittedName>
        <fullName evidence="8">SUR7/PalI family-domain-containing protein</fullName>
    </submittedName>
</protein>
<feature type="compositionally biased region" description="Basic and acidic residues" evidence="5">
    <location>
        <begin position="234"/>
        <end position="256"/>
    </location>
</feature>
<accession>A0AAJ0FIJ2</accession>
<keyword evidence="2 6" id="KW-0812">Transmembrane</keyword>
<feature type="compositionally biased region" description="Gly residues" evidence="5">
    <location>
        <begin position="368"/>
        <end position="381"/>
    </location>
</feature>
<feature type="transmembrane region" description="Helical" evidence="6">
    <location>
        <begin position="119"/>
        <end position="145"/>
    </location>
</feature>
<dbReference type="RefSeq" id="XP_060285095.1">
    <property type="nucleotide sequence ID" value="XM_060423945.1"/>
</dbReference>
<feature type="compositionally biased region" description="Gly residues" evidence="5">
    <location>
        <begin position="333"/>
        <end position="361"/>
    </location>
</feature>
<organism evidence="8 9">
    <name type="scientific">Phialemonium atrogriseum</name>
    <dbReference type="NCBI Taxonomy" id="1093897"/>
    <lineage>
        <taxon>Eukaryota</taxon>
        <taxon>Fungi</taxon>
        <taxon>Dikarya</taxon>
        <taxon>Ascomycota</taxon>
        <taxon>Pezizomycotina</taxon>
        <taxon>Sordariomycetes</taxon>
        <taxon>Sordariomycetidae</taxon>
        <taxon>Cephalothecales</taxon>
        <taxon>Cephalothecaceae</taxon>
        <taxon>Phialemonium</taxon>
    </lineage>
</organism>
<evidence type="ECO:0000256" key="4">
    <source>
        <dbReference type="ARBA" id="ARBA00023136"/>
    </source>
</evidence>
<evidence type="ECO:0000313" key="8">
    <source>
        <dbReference type="EMBL" id="KAK1768882.1"/>
    </source>
</evidence>
<dbReference type="InterPro" id="IPR051380">
    <property type="entry name" value="pH-response_reg_palI/RIM9"/>
</dbReference>
<feature type="region of interest" description="Disordered" evidence="5">
    <location>
        <begin position="686"/>
        <end position="717"/>
    </location>
</feature>
<feature type="region of interest" description="Disordered" evidence="5">
    <location>
        <begin position="222"/>
        <end position="667"/>
    </location>
</feature>
<feature type="chain" id="PRO_5042613130" evidence="7">
    <location>
        <begin position="26"/>
        <end position="717"/>
    </location>
</feature>
<dbReference type="EMBL" id="MU839004">
    <property type="protein sequence ID" value="KAK1768882.1"/>
    <property type="molecule type" value="Genomic_DNA"/>
</dbReference>
<gene>
    <name evidence="8" type="ORF">QBC33DRAFT_364697</name>
</gene>
<dbReference type="GeneID" id="85307132"/>
<feature type="signal peptide" evidence="7">
    <location>
        <begin position="1"/>
        <end position="25"/>
    </location>
</feature>
<dbReference type="Pfam" id="PF06687">
    <property type="entry name" value="SUR7"/>
    <property type="match status" value="1"/>
</dbReference>
<sequence length="717" mass="75926">MLRPATPLAVLLFAAFALLLISVLSTPIIEPIPLGTFRGVNFGVFGFCKPDGCSAIEIGYDTSQIFTPADSATFDLPSSARTTLSAILIIHPVAAFFTLAMFVLAVVAHFHSASHSARYLLLVFIVSLLDFLLCLLAFLIDVLLFVPHMAWGSYLVLAATIMVALSSLVSCAMRRTVVSRKTRQKRIAQNAEMSGENFFNRQAQEAQQAAAASTVTMQPTVPVLSGANGAGEPGGDRLPEFASFGKKDDRSSDERVPLTARSPSQRSPNNLASDLAVNATDLPPNGPGMHSPPHRSNSAPPVQFDQFGNPIQGPPDGYGVRRGPSFEGMNSRGRGGGMPPGGYRGRGGYRSPGPGRGGYDGYGPPPNGGRGGYGSQQRGGYGPPPGARGGYGPPPRSYGGAGMRGGRPPPPGYQDGPGPYDRRGYTGPYGRQASPGPPSAPGYMDPSNPSISTLSYDAYNPERGSLPRAESPPPLPTGGNAAQAVELDAASGSPSHPPQGYGQFGIRESDTDVAGMLALQQARATSPRRQEAYISGDSRYSQEEPAYVPPRQAWNQGAGRSSPRMPSPLNVPSRAPELANRGSPGPQQPPQAGEYYEDVDPRFAEPSTTQRPTPPPIQTTNSYEDIPLGERSPAESERSNFTSISQRGINPRWNPPPPMPQPMAQGYGQNIAPRRALNRNDVLLKSNPDFELPAPRNIQPRAGSGMIPGSAYPAGPL</sequence>
<keyword evidence="3 6" id="KW-1133">Transmembrane helix</keyword>
<comment type="subcellular location">
    <subcellularLocation>
        <location evidence="1">Membrane</location>
        <topology evidence="1">Multi-pass membrane protein</topology>
    </subcellularLocation>
</comment>
<evidence type="ECO:0000256" key="1">
    <source>
        <dbReference type="ARBA" id="ARBA00004141"/>
    </source>
</evidence>
<evidence type="ECO:0000256" key="5">
    <source>
        <dbReference type="SAM" id="MobiDB-lite"/>
    </source>
</evidence>
<comment type="caution">
    <text evidence="8">The sequence shown here is derived from an EMBL/GenBank/DDBJ whole genome shotgun (WGS) entry which is preliminary data.</text>
</comment>
<dbReference type="PANTHER" id="PTHR28013:SF3">
    <property type="entry name" value="PROTEIN DCV1-RELATED"/>
    <property type="match status" value="1"/>
</dbReference>
<keyword evidence="7" id="KW-0732">Signal</keyword>
<proteinExistence type="predicted"/>
<feature type="compositionally biased region" description="Pro residues" evidence="5">
    <location>
        <begin position="382"/>
        <end position="396"/>
    </location>
</feature>
<dbReference type="PANTHER" id="PTHR28013">
    <property type="entry name" value="PROTEIN DCV1-RELATED"/>
    <property type="match status" value="1"/>
</dbReference>
<feature type="transmembrane region" description="Helical" evidence="6">
    <location>
        <begin position="84"/>
        <end position="107"/>
    </location>
</feature>
<reference evidence="8" key="1">
    <citation type="submission" date="2023-06" db="EMBL/GenBank/DDBJ databases">
        <title>Genome-scale phylogeny and comparative genomics of the fungal order Sordariales.</title>
        <authorList>
            <consortium name="Lawrence Berkeley National Laboratory"/>
            <person name="Hensen N."/>
            <person name="Bonometti L."/>
            <person name="Westerberg I."/>
            <person name="Brannstrom I.O."/>
            <person name="Guillou S."/>
            <person name="Cros-Aarteil S."/>
            <person name="Calhoun S."/>
            <person name="Haridas S."/>
            <person name="Kuo A."/>
            <person name="Mondo S."/>
            <person name="Pangilinan J."/>
            <person name="Riley R."/>
            <person name="Labutti K."/>
            <person name="Andreopoulos B."/>
            <person name="Lipzen A."/>
            <person name="Chen C."/>
            <person name="Yanf M."/>
            <person name="Daum C."/>
            <person name="Ng V."/>
            <person name="Clum A."/>
            <person name="Steindorff A."/>
            <person name="Ohm R."/>
            <person name="Martin F."/>
            <person name="Silar P."/>
            <person name="Natvig D."/>
            <person name="Lalanne C."/>
            <person name="Gautier V."/>
            <person name="Ament-Velasquez S.L."/>
            <person name="Kruys A."/>
            <person name="Hutchinson M.I."/>
            <person name="Powell A.J."/>
            <person name="Barry K."/>
            <person name="Miller A.N."/>
            <person name="Grigoriev I.V."/>
            <person name="Debuchy R."/>
            <person name="Gladieux P."/>
            <person name="Thoren M.H."/>
            <person name="Johannesson H."/>
        </authorList>
    </citation>
    <scope>NUCLEOTIDE SEQUENCE</scope>
    <source>
        <strain evidence="8">8032-3</strain>
    </source>
</reference>
<feature type="compositionally biased region" description="Polar residues" evidence="5">
    <location>
        <begin position="639"/>
        <end position="648"/>
    </location>
</feature>
<evidence type="ECO:0000256" key="7">
    <source>
        <dbReference type="SAM" id="SignalP"/>
    </source>
</evidence>
<dbReference type="Proteomes" id="UP001244011">
    <property type="component" value="Unassembled WGS sequence"/>
</dbReference>
<evidence type="ECO:0000256" key="3">
    <source>
        <dbReference type="ARBA" id="ARBA00022989"/>
    </source>
</evidence>
<dbReference type="GO" id="GO:0032153">
    <property type="term" value="C:cell division site"/>
    <property type="evidence" value="ECO:0007669"/>
    <property type="project" value="TreeGrafter"/>
</dbReference>
<feature type="transmembrane region" description="Helical" evidence="6">
    <location>
        <begin position="151"/>
        <end position="173"/>
    </location>
</feature>
<keyword evidence="4 6" id="KW-0472">Membrane</keyword>
<feature type="compositionally biased region" description="Polar residues" evidence="5">
    <location>
        <begin position="261"/>
        <end position="272"/>
    </location>
</feature>
<dbReference type="GO" id="GO:0005886">
    <property type="term" value="C:plasma membrane"/>
    <property type="evidence" value="ECO:0007669"/>
    <property type="project" value="InterPro"/>
</dbReference>
<dbReference type="GO" id="GO:0035838">
    <property type="term" value="C:growing cell tip"/>
    <property type="evidence" value="ECO:0007669"/>
    <property type="project" value="TreeGrafter"/>
</dbReference>
<dbReference type="InterPro" id="IPR009571">
    <property type="entry name" value="SUR7/Rim9-like_fungi"/>
</dbReference>
<evidence type="ECO:0000256" key="2">
    <source>
        <dbReference type="ARBA" id="ARBA00022692"/>
    </source>
</evidence>
<dbReference type="AlphaFoldDB" id="A0AAJ0FIJ2"/>